<organism evidence="2 3">
    <name type="scientific">Segniliparus rotundus (strain ATCC BAA-972 / CDC 1076 / CIP 108378 / DSM 44985 / JCM 13578)</name>
    <dbReference type="NCBI Taxonomy" id="640132"/>
    <lineage>
        <taxon>Bacteria</taxon>
        <taxon>Bacillati</taxon>
        <taxon>Actinomycetota</taxon>
        <taxon>Actinomycetes</taxon>
        <taxon>Mycobacteriales</taxon>
        <taxon>Segniliparaceae</taxon>
        <taxon>Segniliparus</taxon>
    </lineage>
</organism>
<feature type="compositionally biased region" description="Acidic residues" evidence="1">
    <location>
        <begin position="107"/>
        <end position="119"/>
    </location>
</feature>
<dbReference type="KEGG" id="srt:Srot_0721"/>
<protein>
    <submittedName>
        <fullName evidence="2">Uncharacterized protein</fullName>
    </submittedName>
</protein>
<gene>
    <name evidence="2" type="ordered locus">Srot_0721</name>
</gene>
<evidence type="ECO:0000256" key="1">
    <source>
        <dbReference type="SAM" id="MobiDB-lite"/>
    </source>
</evidence>
<evidence type="ECO:0000313" key="3">
    <source>
        <dbReference type="Proteomes" id="UP000002247"/>
    </source>
</evidence>
<proteinExistence type="predicted"/>
<dbReference type="HOGENOM" id="CLU_1703017_0_0_11"/>
<dbReference type="STRING" id="640132.Srot_0721"/>
<feature type="region of interest" description="Disordered" evidence="1">
    <location>
        <begin position="37"/>
        <end position="154"/>
    </location>
</feature>
<keyword evidence="3" id="KW-1185">Reference proteome</keyword>
<dbReference type="RefSeq" id="WP_013137659.1">
    <property type="nucleotide sequence ID" value="NC_014168.1"/>
</dbReference>
<sequence length="154" mass="16927">MTAGDITWGEMWAEEERQRQAAAGSAWGAEPWRQQLAADGLLGDAEAEPGLTLASEPYFGGQAPHHPEPQPYFEYSADPVEAEAQAQPPALRVTLPAAPPRPRPRDVDDEPVEGLDELDWQAPPPPATEPQPSQQDRTWESTWADGIYKPRHAT</sequence>
<feature type="compositionally biased region" description="Low complexity" evidence="1">
    <location>
        <begin position="82"/>
        <end position="96"/>
    </location>
</feature>
<dbReference type="OrthoDB" id="9893703at2"/>
<name>D6ZDD9_SEGRD</name>
<dbReference type="EMBL" id="CP001958">
    <property type="protein sequence ID" value="ADG97203.1"/>
    <property type="molecule type" value="Genomic_DNA"/>
</dbReference>
<evidence type="ECO:0000313" key="2">
    <source>
        <dbReference type="EMBL" id="ADG97203.1"/>
    </source>
</evidence>
<accession>D6ZDD9</accession>
<dbReference type="AlphaFoldDB" id="D6ZDD9"/>
<reference evidence="2 3" key="1">
    <citation type="journal article" date="2010" name="Stand. Genomic Sci.">
        <title>Complete genome sequence of Segniliparus rotundus type strain (CDC 1076).</title>
        <authorList>
            <person name="Sikorski J."/>
            <person name="Lapidus A."/>
            <person name="Copeland A."/>
            <person name="Misra M."/>
            <person name="Glavina Del Rio T."/>
            <person name="Nolan M."/>
            <person name="Lucas S."/>
            <person name="Chen F."/>
            <person name="Tice H."/>
            <person name="Cheng J.F."/>
            <person name="Jando M."/>
            <person name="Schneider S."/>
            <person name="Bruce D."/>
            <person name="Goodwin L."/>
            <person name="Pitluck S."/>
            <person name="Liolios K."/>
            <person name="Mikhailova N."/>
            <person name="Pati A."/>
            <person name="Ivanova N."/>
            <person name="Mavromatis K."/>
            <person name="Chen A."/>
            <person name="Palaniappan K."/>
            <person name="Chertkov O."/>
            <person name="Land M."/>
            <person name="Hauser L."/>
            <person name="Chang Y.J."/>
            <person name="Jeffries C.D."/>
            <person name="Brettin T."/>
            <person name="Detter J.C."/>
            <person name="Han C."/>
            <person name="Rohde M."/>
            <person name="Goker M."/>
            <person name="Bristow J."/>
            <person name="Eisen J.A."/>
            <person name="Markowitz V."/>
            <person name="Hugenholtz P."/>
            <person name="Kyrpides N.C."/>
            <person name="Klenk H.P."/>
        </authorList>
    </citation>
    <scope>NUCLEOTIDE SEQUENCE [LARGE SCALE GENOMIC DNA]</scope>
    <source>
        <strain evidence="3">ATCC BAA-972 / CDC 1076 / CIP 108378 / DSM 44985 / JCM 13578</strain>
    </source>
</reference>
<dbReference type="Proteomes" id="UP000002247">
    <property type="component" value="Chromosome"/>
</dbReference>